<proteinExistence type="predicted"/>
<evidence type="ECO:0000259" key="1">
    <source>
        <dbReference type="Pfam" id="PF13467"/>
    </source>
</evidence>
<accession>A0ABP3R5K7</accession>
<dbReference type="Gene3D" id="1.10.3990.20">
    <property type="entry name" value="protein bp1543"/>
    <property type="match status" value="1"/>
</dbReference>
<name>A0ABP3R5K7_9HYPH</name>
<dbReference type="EMBL" id="BAAADE010000002">
    <property type="protein sequence ID" value="GAA0600899.1"/>
    <property type="molecule type" value="Genomic_DNA"/>
</dbReference>
<keyword evidence="3" id="KW-1185">Reference proteome</keyword>
<dbReference type="RefSeq" id="WP_343803957.1">
    <property type="nucleotide sequence ID" value="NZ_BAAADE010000002.1"/>
</dbReference>
<evidence type="ECO:0000313" key="3">
    <source>
        <dbReference type="Proteomes" id="UP001424441"/>
    </source>
</evidence>
<dbReference type="Pfam" id="PF13467">
    <property type="entry name" value="RHH_4"/>
    <property type="match status" value="1"/>
</dbReference>
<dbReference type="InterPro" id="IPR038268">
    <property type="entry name" value="RHH_sf"/>
</dbReference>
<dbReference type="Proteomes" id="UP001424441">
    <property type="component" value="Unassembled WGS sequence"/>
</dbReference>
<protein>
    <submittedName>
        <fullName evidence="2">Ribbon-helix-helix domain-containing protein</fullName>
    </submittedName>
</protein>
<comment type="caution">
    <text evidence="2">The sequence shown here is derived from an EMBL/GenBank/DDBJ whole genome shotgun (WGS) entry which is preliminary data.</text>
</comment>
<organism evidence="2 3">
    <name type="scientific">Paenochrobactrum glaciei</name>
    <dbReference type="NCBI Taxonomy" id="486407"/>
    <lineage>
        <taxon>Bacteria</taxon>
        <taxon>Pseudomonadati</taxon>
        <taxon>Pseudomonadota</taxon>
        <taxon>Alphaproteobacteria</taxon>
        <taxon>Hyphomicrobiales</taxon>
        <taxon>Brucellaceae</taxon>
        <taxon>Paenochrobactrum</taxon>
    </lineage>
</organism>
<reference evidence="3" key="1">
    <citation type="journal article" date="2019" name="Int. J. Syst. Evol. Microbiol.">
        <title>The Global Catalogue of Microorganisms (GCM) 10K type strain sequencing project: providing services to taxonomists for standard genome sequencing and annotation.</title>
        <authorList>
            <consortium name="The Broad Institute Genomics Platform"/>
            <consortium name="The Broad Institute Genome Sequencing Center for Infectious Disease"/>
            <person name="Wu L."/>
            <person name="Ma J."/>
        </authorList>
    </citation>
    <scope>NUCLEOTIDE SEQUENCE [LARGE SCALE GENOMIC DNA]</scope>
    <source>
        <strain evidence="3">JCM 15115</strain>
    </source>
</reference>
<gene>
    <name evidence="2" type="ORF">GCM10008943_15090</name>
</gene>
<dbReference type="InterPro" id="IPR027373">
    <property type="entry name" value="RHH_dom"/>
</dbReference>
<feature type="domain" description="Ribbon-helix-helix" evidence="1">
    <location>
        <begin position="10"/>
        <end position="72"/>
    </location>
</feature>
<sequence length="82" mass="9067">MSKLGAHQLKKHSVTIRGHSTSFTLEDAFYDIICHLAEQRKMALAALIAEIDGLRPEGCNLSSALRLYALQSVLREQTAQAE</sequence>
<evidence type="ECO:0000313" key="2">
    <source>
        <dbReference type="EMBL" id="GAA0600899.1"/>
    </source>
</evidence>